<evidence type="ECO:0000313" key="2">
    <source>
        <dbReference type="EMBL" id="KAK5976982.1"/>
    </source>
</evidence>
<proteinExistence type="predicted"/>
<gene>
    <name evidence="2" type="ORF">GCK32_003768</name>
</gene>
<feature type="signal peptide" evidence="1">
    <location>
        <begin position="1"/>
        <end position="19"/>
    </location>
</feature>
<dbReference type="Proteomes" id="UP001331761">
    <property type="component" value="Unassembled WGS sequence"/>
</dbReference>
<dbReference type="AlphaFoldDB" id="A0AAN8IPK5"/>
<evidence type="ECO:0000256" key="1">
    <source>
        <dbReference type="SAM" id="SignalP"/>
    </source>
</evidence>
<dbReference type="EMBL" id="WIXE01011174">
    <property type="protein sequence ID" value="KAK5976982.1"/>
    <property type="molecule type" value="Genomic_DNA"/>
</dbReference>
<sequence length="114" mass="12938">MRTGLLLLVFTCSALASLARREAKVGDRVELYLGNQTTIWCRTTRYRTRGSCYPFRNSIFFRNNGSLVLESVDEYDSGMYYALGGFENVSNREGRVGRMTLVANAEIVLDVHKK</sequence>
<evidence type="ECO:0000313" key="3">
    <source>
        <dbReference type="Proteomes" id="UP001331761"/>
    </source>
</evidence>
<feature type="chain" id="PRO_5042810592" evidence="1">
    <location>
        <begin position="20"/>
        <end position="114"/>
    </location>
</feature>
<accession>A0AAN8IPK5</accession>
<name>A0AAN8IPK5_TRICO</name>
<organism evidence="2 3">
    <name type="scientific">Trichostrongylus colubriformis</name>
    <name type="common">Black scour worm</name>
    <dbReference type="NCBI Taxonomy" id="6319"/>
    <lineage>
        <taxon>Eukaryota</taxon>
        <taxon>Metazoa</taxon>
        <taxon>Ecdysozoa</taxon>
        <taxon>Nematoda</taxon>
        <taxon>Chromadorea</taxon>
        <taxon>Rhabditida</taxon>
        <taxon>Rhabditina</taxon>
        <taxon>Rhabditomorpha</taxon>
        <taxon>Strongyloidea</taxon>
        <taxon>Trichostrongylidae</taxon>
        <taxon>Trichostrongylus</taxon>
    </lineage>
</organism>
<protein>
    <submittedName>
        <fullName evidence="2">Uncharacterized protein</fullName>
    </submittedName>
</protein>
<reference evidence="2 3" key="1">
    <citation type="submission" date="2019-10" db="EMBL/GenBank/DDBJ databases">
        <title>Assembly and Annotation for the nematode Trichostrongylus colubriformis.</title>
        <authorList>
            <person name="Martin J."/>
        </authorList>
    </citation>
    <scope>NUCLEOTIDE SEQUENCE [LARGE SCALE GENOMIC DNA]</scope>
    <source>
        <strain evidence="2">G859</strain>
        <tissue evidence="2">Whole worm</tissue>
    </source>
</reference>
<keyword evidence="3" id="KW-1185">Reference proteome</keyword>
<comment type="caution">
    <text evidence="2">The sequence shown here is derived from an EMBL/GenBank/DDBJ whole genome shotgun (WGS) entry which is preliminary data.</text>
</comment>
<keyword evidence="1" id="KW-0732">Signal</keyword>